<feature type="domain" description="Myosin motor" evidence="10">
    <location>
        <begin position="1"/>
        <end position="655"/>
    </location>
</feature>
<evidence type="ECO:0000256" key="8">
    <source>
        <dbReference type="SAM" id="Coils"/>
    </source>
</evidence>
<dbReference type="Pfam" id="PF00612">
    <property type="entry name" value="IQ"/>
    <property type="match status" value="1"/>
</dbReference>
<dbReference type="PANTHER" id="PTHR13140">
    <property type="entry name" value="MYOSIN"/>
    <property type="match status" value="1"/>
</dbReference>
<evidence type="ECO:0000256" key="2">
    <source>
        <dbReference type="ARBA" id="ARBA00022741"/>
    </source>
</evidence>
<name>A0AA89BT99_PINIB</name>
<feature type="coiled-coil region" evidence="8">
    <location>
        <begin position="723"/>
        <end position="763"/>
    </location>
</feature>
<evidence type="ECO:0000256" key="7">
    <source>
        <dbReference type="PROSITE-ProRule" id="PRU00782"/>
    </source>
</evidence>
<dbReference type="GO" id="GO:0005737">
    <property type="term" value="C:cytoplasm"/>
    <property type="evidence" value="ECO:0007669"/>
    <property type="project" value="TreeGrafter"/>
</dbReference>
<feature type="compositionally biased region" description="Pro residues" evidence="9">
    <location>
        <begin position="1030"/>
        <end position="1042"/>
    </location>
</feature>
<evidence type="ECO:0000256" key="1">
    <source>
        <dbReference type="ARBA" id="ARBA00008314"/>
    </source>
</evidence>
<dbReference type="SUPFAM" id="SSF52540">
    <property type="entry name" value="P-loop containing nucleoside triphosphate hydrolases"/>
    <property type="match status" value="1"/>
</dbReference>
<dbReference type="Gene3D" id="1.10.10.820">
    <property type="match status" value="1"/>
</dbReference>
<dbReference type="SMART" id="SM00015">
    <property type="entry name" value="IQ"/>
    <property type="match status" value="3"/>
</dbReference>
<dbReference type="Gene3D" id="1.20.58.530">
    <property type="match status" value="1"/>
</dbReference>
<dbReference type="GO" id="GO:0016020">
    <property type="term" value="C:membrane"/>
    <property type="evidence" value="ECO:0007669"/>
    <property type="project" value="TreeGrafter"/>
</dbReference>
<dbReference type="PROSITE" id="PS51456">
    <property type="entry name" value="MYOSIN_MOTOR"/>
    <property type="match status" value="1"/>
</dbReference>
<evidence type="ECO:0000256" key="6">
    <source>
        <dbReference type="ARBA" id="ARBA00023203"/>
    </source>
</evidence>
<dbReference type="SMART" id="SM00242">
    <property type="entry name" value="MYSc"/>
    <property type="match status" value="1"/>
</dbReference>
<evidence type="ECO:0000259" key="10">
    <source>
        <dbReference type="PROSITE" id="PS51456"/>
    </source>
</evidence>
<evidence type="ECO:0000256" key="3">
    <source>
        <dbReference type="ARBA" id="ARBA00022840"/>
    </source>
</evidence>
<dbReference type="GO" id="GO:0000146">
    <property type="term" value="F:microfilament motor activity"/>
    <property type="evidence" value="ECO:0007669"/>
    <property type="project" value="TreeGrafter"/>
</dbReference>
<sequence length="1115" mass="126205">GARPEDGVRDMIIISEIDENGINKDVAEYSGKKLSVAEPHVFAISEAAFQSLQTSDLNQSCIISGESGAGKTETTKFILQYLCSVTNHVSFWVEQQILEANTVLEAFGNAKTVRNDNSSRFGKFMQVCFDDSCQIKGCIVQDYLLEQSRITFQSLDERNYHVFYQFIAGAHASPEIMDQFFVQPLESYYYLNQSGCYSLTGVNDTNMFDRLRLAMNVLSIAPQMVDGIFSVLSAILLIGNLKFEDVEGEKSDLTNDDKELLEMICQLLGFEPEGLTEALLFRQIQVRGTVTSIPFKIQEASDNRHAVAKALYSRTFAWLVDAINKCTNPGQHQSKFIGVLDIFGFENFQTNSFEQLCINYTNEKLHRFFNHYVFAIEQETYKEEEISFSHITFTDNTPCVELIEKAPRCILKILDEECRFPQGSDKSYLNKQHEAFESHPSYIKGDRRLWEKEFGIHHYAGRVTYMVQGFLDKNKDTQQDQLFELMHNSVNIFVQDLTRFQDLLGVRLEDLGGRQTISRTSRGKPTVGDTFKHQLSALVDILNTTNPWYVRCLKPNSRKQANSYVDQEVMTQLSYSGMLDIIRIKKEGYPVHVPVEVFLTKYGCLLSKGEEEMEPTAQVKNILNVLLLPATEWQVGKTKVFMRNSVFEPLEQRRYEFLRLNALLIQKIWRGYVCKRDYQQKRMAVVILQTNFRAFRYRIKFQRIRRATITLQKHVRGMYARAYAAQLREQKRIEEERRRQEQLEQERREREREAQDNQIIEESLQYESLTHMIESMWSQYKPPVSPTNLNLDEMFSFLLDDKKDIHIETQEALDQINKEFTELDELLTMDMEKHEEDMNKAKEKQVLEDLDKATDGEDSVSGDELPPPPPSDMESSMIGEGSLPPPPEVPAPDMTADAPAPPPVGSAPPPPAPPPPPPPPGAPVPPPPPGVPPPPPAVRHPPEPPTVSFPPPPPLSTMEPPPPPPISTIPSQPPGEPSHRVSATSPMSPMSNSTDTFGSYDENMAEVLEMQNVLSQFETSPEVVMRRGPPNLPPPPSIPAPEPPRESTISQRGSKMSQRGSTRPLPVPPVLPPPPTIPAPPTPKDAKRRPLSINVRGSGNAAIITFSCRILVPDH</sequence>
<feature type="binding site" evidence="7">
    <location>
        <begin position="65"/>
        <end position="72"/>
    </location>
    <ligand>
        <name>ATP</name>
        <dbReference type="ChEBI" id="CHEBI:30616"/>
    </ligand>
</feature>
<dbReference type="Gene3D" id="6.20.240.20">
    <property type="match status" value="1"/>
</dbReference>
<dbReference type="InterPro" id="IPR001609">
    <property type="entry name" value="Myosin_head_motor_dom-like"/>
</dbReference>
<feature type="compositionally biased region" description="Polar residues" evidence="9">
    <location>
        <begin position="1047"/>
        <end position="1061"/>
    </location>
</feature>
<dbReference type="GO" id="GO:0005524">
    <property type="term" value="F:ATP binding"/>
    <property type="evidence" value="ECO:0007669"/>
    <property type="project" value="UniProtKB-UniRule"/>
</dbReference>
<dbReference type="CDD" id="cd14883">
    <property type="entry name" value="MYSc_Myo22"/>
    <property type="match status" value="1"/>
</dbReference>
<evidence type="ECO:0000256" key="9">
    <source>
        <dbReference type="SAM" id="MobiDB-lite"/>
    </source>
</evidence>
<accession>A0AA89BT99</accession>
<evidence type="ECO:0000256" key="4">
    <source>
        <dbReference type="ARBA" id="ARBA00023123"/>
    </source>
</evidence>
<dbReference type="Pfam" id="PF00063">
    <property type="entry name" value="Myosin_head"/>
    <property type="match status" value="1"/>
</dbReference>
<keyword evidence="8" id="KW-0175">Coiled coil</keyword>
<dbReference type="FunFam" id="1.10.10.820:FF:000001">
    <property type="entry name" value="Myosin heavy chain"/>
    <property type="match status" value="1"/>
</dbReference>
<organism evidence="11 12">
    <name type="scientific">Pinctada imbricata</name>
    <name type="common">Atlantic pearl-oyster</name>
    <name type="synonym">Pinctada martensii</name>
    <dbReference type="NCBI Taxonomy" id="66713"/>
    <lineage>
        <taxon>Eukaryota</taxon>
        <taxon>Metazoa</taxon>
        <taxon>Spiralia</taxon>
        <taxon>Lophotrochozoa</taxon>
        <taxon>Mollusca</taxon>
        <taxon>Bivalvia</taxon>
        <taxon>Autobranchia</taxon>
        <taxon>Pteriomorphia</taxon>
        <taxon>Pterioida</taxon>
        <taxon>Pterioidea</taxon>
        <taxon>Pteriidae</taxon>
        <taxon>Pinctada</taxon>
    </lineage>
</organism>
<feature type="compositionally biased region" description="Polar residues" evidence="9">
    <location>
        <begin position="981"/>
        <end position="997"/>
    </location>
</feature>
<dbReference type="Gene3D" id="1.20.120.720">
    <property type="entry name" value="Myosin VI head, motor domain, U50 subdomain"/>
    <property type="match status" value="1"/>
</dbReference>
<dbReference type="Proteomes" id="UP001186944">
    <property type="component" value="Unassembled WGS sequence"/>
</dbReference>
<feature type="compositionally biased region" description="Pro residues" evidence="9">
    <location>
        <begin position="899"/>
        <end position="976"/>
    </location>
</feature>
<evidence type="ECO:0000256" key="5">
    <source>
        <dbReference type="ARBA" id="ARBA00023175"/>
    </source>
</evidence>
<keyword evidence="2 7" id="KW-0547">Nucleotide-binding</keyword>
<dbReference type="GO" id="GO:0016459">
    <property type="term" value="C:myosin complex"/>
    <property type="evidence" value="ECO:0007669"/>
    <property type="project" value="UniProtKB-KW"/>
</dbReference>
<reference evidence="11" key="1">
    <citation type="submission" date="2019-08" db="EMBL/GenBank/DDBJ databases">
        <title>The improved chromosome-level genome for the pearl oyster Pinctada fucata martensii using PacBio sequencing and Hi-C.</title>
        <authorList>
            <person name="Zheng Z."/>
        </authorList>
    </citation>
    <scope>NUCLEOTIDE SEQUENCE</scope>
    <source>
        <strain evidence="11">ZZ-2019</strain>
        <tissue evidence="11">Adductor muscle</tissue>
    </source>
</reference>
<dbReference type="Gene3D" id="1.20.5.190">
    <property type="match status" value="1"/>
</dbReference>
<keyword evidence="6 7" id="KW-0009">Actin-binding</keyword>
<dbReference type="EMBL" id="VSWD01000009">
    <property type="protein sequence ID" value="KAK3093640.1"/>
    <property type="molecule type" value="Genomic_DNA"/>
</dbReference>
<proteinExistence type="inferred from homology"/>
<keyword evidence="3 7" id="KW-0067">ATP-binding</keyword>
<dbReference type="PROSITE" id="PS50096">
    <property type="entry name" value="IQ"/>
    <property type="match status" value="3"/>
</dbReference>
<feature type="region of interest" description="Actin-binding" evidence="7">
    <location>
        <begin position="535"/>
        <end position="557"/>
    </location>
</feature>
<dbReference type="GO" id="GO:0007015">
    <property type="term" value="P:actin filament organization"/>
    <property type="evidence" value="ECO:0007669"/>
    <property type="project" value="TreeGrafter"/>
</dbReference>
<dbReference type="InterPro" id="IPR036961">
    <property type="entry name" value="Kinesin_motor_dom_sf"/>
</dbReference>
<evidence type="ECO:0000313" key="11">
    <source>
        <dbReference type="EMBL" id="KAK3093640.1"/>
    </source>
</evidence>
<evidence type="ECO:0000313" key="12">
    <source>
        <dbReference type="Proteomes" id="UP001186944"/>
    </source>
</evidence>
<dbReference type="PRINTS" id="PR00193">
    <property type="entry name" value="MYOSINHEAVY"/>
</dbReference>
<dbReference type="InterPro" id="IPR027417">
    <property type="entry name" value="P-loop_NTPase"/>
</dbReference>
<dbReference type="GO" id="GO:0051015">
    <property type="term" value="F:actin filament binding"/>
    <property type="evidence" value="ECO:0007669"/>
    <property type="project" value="TreeGrafter"/>
</dbReference>
<keyword evidence="5 7" id="KW-0505">Motor protein</keyword>
<dbReference type="AlphaFoldDB" id="A0AA89BT99"/>
<feature type="non-terminal residue" evidence="11">
    <location>
        <position position="1"/>
    </location>
</feature>
<dbReference type="InterPro" id="IPR000048">
    <property type="entry name" value="IQ_motif_EF-hand-BS"/>
</dbReference>
<comment type="caution">
    <text evidence="11">The sequence shown here is derived from an EMBL/GenBank/DDBJ whole genome shotgun (WGS) entry which is preliminary data.</text>
</comment>
<gene>
    <name evidence="11" type="ORF">FSP39_018331</name>
</gene>
<keyword evidence="12" id="KW-1185">Reference proteome</keyword>
<dbReference type="Gene3D" id="3.40.850.10">
    <property type="entry name" value="Kinesin motor domain"/>
    <property type="match status" value="1"/>
</dbReference>
<feature type="region of interest" description="Disordered" evidence="9">
    <location>
        <begin position="852"/>
        <end position="1091"/>
    </location>
</feature>
<comment type="similarity">
    <text evidence="1 7">Belongs to the TRAFAC class myosin-kinesin ATPase superfamily. Myosin family.</text>
</comment>
<protein>
    <recommendedName>
        <fullName evidence="10">Myosin motor domain-containing protein</fullName>
    </recommendedName>
</protein>
<keyword evidence="4 7" id="KW-0518">Myosin</keyword>
<dbReference type="PANTHER" id="PTHR13140:SF561">
    <property type="entry name" value="MIP31562P1"/>
    <property type="match status" value="1"/>
</dbReference>
<feature type="compositionally biased region" description="Pro residues" evidence="9">
    <location>
        <begin position="1065"/>
        <end position="1083"/>
    </location>
</feature>